<evidence type="ECO:0000256" key="1">
    <source>
        <dbReference type="SAM" id="MobiDB-lite"/>
    </source>
</evidence>
<protein>
    <submittedName>
        <fullName evidence="2">Uncharacterized protein</fullName>
    </submittedName>
</protein>
<sequence>MGSNAKIGHWEETPGKVWRREEPEPGELPVQQSPLTCDEGEGI</sequence>
<evidence type="ECO:0000313" key="2">
    <source>
        <dbReference type="EMBL" id="CQR74446.1"/>
    </source>
</evidence>
<gene>
    <name evidence="2" type="ORF">SpAn4DRAFT_0908</name>
</gene>
<dbReference type="AlphaFoldDB" id="A0A0U1L436"/>
<organism evidence="2 3">
    <name type="scientific">Sporomusa ovata</name>
    <dbReference type="NCBI Taxonomy" id="2378"/>
    <lineage>
        <taxon>Bacteria</taxon>
        <taxon>Bacillati</taxon>
        <taxon>Bacillota</taxon>
        <taxon>Negativicutes</taxon>
        <taxon>Selenomonadales</taxon>
        <taxon>Sporomusaceae</taxon>
        <taxon>Sporomusa</taxon>
    </lineage>
</organism>
<accession>A0A0U1L436</accession>
<dbReference type="EMBL" id="CTRP01000014">
    <property type="protein sequence ID" value="CQR74446.1"/>
    <property type="molecule type" value="Genomic_DNA"/>
</dbReference>
<evidence type="ECO:0000313" key="3">
    <source>
        <dbReference type="Proteomes" id="UP000049855"/>
    </source>
</evidence>
<proteinExistence type="predicted"/>
<keyword evidence="3" id="KW-1185">Reference proteome</keyword>
<reference evidence="3" key="1">
    <citation type="submission" date="2015-03" db="EMBL/GenBank/DDBJ databases">
        <authorList>
            <person name="Nijsse Bart"/>
        </authorList>
    </citation>
    <scope>NUCLEOTIDE SEQUENCE [LARGE SCALE GENOMIC DNA]</scope>
</reference>
<feature type="region of interest" description="Disordered" evidence="1">
    <location>
        <begin position="1"/>
        <end position="43"/>
    </location>
</feature>
<feature type="compositionally biased region" description="Basic and acidic residues" evidence="1">
    <location>
        <begin position="8"/>
        <end position="23"/>
    </location>
</feature>
<dbReference type="Proteomes" id="UP000049855">
    <property type="component" value="Unassembled WGS sequence"/>
</dbReference>
<name>A0A0U1L436_9FIRM</name>